<accession>K1RU31</accession>
<protein>
    <submittedName>
        <fullName evidence="1">Uncharacterized protein</fullName>
    </submittedName>
</protein>
<dbReference type="InterPro" id="IPR025449">
    <property type="entry name" value="JetB"/>
</dbReference>
<evidence type="ECO:0000313" key="1">
    <source>
        <dbReference type="EMBL" id="EKC52067.1"/>
    </source>
</evidence>
<organism evidence="1">
    <name type="scientific">human gut metagenome</name>
    <dbReference type="NCBI Taxonomy" id="408170"/>
    <lineage>
        <taxon>unclassified sequences</taxon>
        <taxon>metagenomes</taxon>
        <taxon>organismal metagenomes</taxon>
    </lineage>
</organism>
<dbReference type="AlphaFoldDB" id="K1RU31"/>
<gene>
    <name evidence="1" type="ORF">OBE_13279</name>
</gene>
<sequence>MVNRFYDKNQGTFRSNSDYRFIDRNIDLFREYLEIAGYRLLKDSNYEVIYIENEYEYNKKRLDKNTTIFLYGLRLKFDEDRESVKLNTDTIVSVSDIIKTLIDVGA</sequence>
<proteinExistence type="predicted"/>
<reference evidence="1" key="1">
    <citation type="journal article" date="2013" name="Environ. Microbiol.">
        <title>Microbiota from the distal guts of lean and obese adolescents exhibit partial functional redundancy besides clear differences in community structure.</title>
        <authorList>
            <person name="Ferrer M."/>
            <person name="Ruiz A."/>
            <person name="Lanza F."/>
            <person name="Haange S.B."/>
            <person name="Oberbach A."/>
            <person name="Till H."/>
            <person name="Bargiela R."/>
            <person name="Campoy C."/>
            <person name="Segura M.T."/>
            <person name="Richter M."/>
            <person name="von Bergen M."/>
            <person name="Seifert J."/>
            <person name="Suarez A."/>
        </authorList>
    </citation>
    <scope>NUCLEOTIDE SEQUENCE</scope>
</reference>
<name>K1RU31_9ZZZZ</name>
<dbReference type="EMBL" id="AJWZ01009171">
    <property type="protein sequence ID" value="EKC52067.1"/>
    <property type="molecule type" value="Genomic_DNA"/>
</dbReference>
<dbReference type="Pfam" id="PF13835">
    <property type="entry name" value="DUF4194"/>
    <property type="match status" value="1"/>
</dbReference>
<comment type="caution">
    <text evidence="1">The sequence shown here is derived from an EMBL/GenBank/DDBJ whole genome shotgun (WGS) entry which is preliminary data.</text>
</comment>
<feature type="non-terminal residue" evidence="1">
    <location>
        <position position="106"/>
    </location>
</feature>